<dbReference type="AlphaFoldDB" id="A0A1M4TPA4"/>
<keyword evidence="1" id="KW-0479">Metal-binding</keyword>
<dbReference type="PANTHER" id="PTHR42827:SF1">
    <property type="entry name" value="IRON-SULFUR CLUSTER-BINDING PROTEIN"/>
    <property type="match status" value="1"/>
</dbReference>
<dbReference type="Pfam" id="PF13484">
    <property type="entry name" value="Fer4_16"/>
    <property type="match status" value="1"/>
</dbReference>
<name>A0A1M4TPA4_9BACT</name>
<dbReference type="InterPro" id="IPR017896">
    <property type="entry name" value="4Fe4S_Fe-S-bd"/>
</dbReference>
<sequence length="233" mass="26133">MWLDGWMRAQGIEWWGVADLGGLKTPVDRWARSFARAVSWVVPMNPDVMMQIENGPTPAYAEEYARVNRLINSLSRDLVKEWSARGVRAQAVAASERTDAVGIRGDFPHKTAATRAGLGWVGRNCQLVTRRFGPWVRLATVFVDAELPCGPAVERDFCGRCRRCVEACPAGALKGGRWRPGIPRSRLLDARACDQWKKTHYPQYHGGHNCGICSSVCPYGRKWFKRYGGSREP</sequence>
<dbReference type="Proteomes" id="UP000184076">
    <property type="component" value="Unassembled WGS sequence"/>
</dbReference>
<proteinExistence type="predicted"/>
<evidence type="ECO:0000256" key="3">
    <source>
        <dbReference type="ARBA" id="ARBA00023014"/>
    </source>
</evidence>
<dbReference type="STRING" id="1121391.SAMN02745206_00340"/>
<dbReference type="PROSITE" id="PS00198">
    <property type="entry name" value="4FE4S_FER_1"/>
    <property type="match status" value="1"/>
</dbReference>
<gene>
    <name evidence="5" type="ORF">SAMN02745206_00340</name>
</gene>
<dbReference type="GO" id="GO:0051536">
    <property type="term" value="F:iron-sulfur cluster binding"/>
    <property type="evidence" value="ECO:0007669"/>
    <property type="project" value="UniProtKB-KW"/>
</dbReference>
<dbReference type="PANTHER" id="PTHR42827">
    <property type="entry name" value="IRON-SULFUR CLUSTER-BINDING PROTEIN-RELATED"/>
    <property type="match status" value="1"/>
</dbReference>
<evidence type="ECO:0000313" key="5">
    <source>
        <dbReference type="EMBL" id="SHE46349.1"/>
    </source>
</evidence>
<dbReference type="PROSITE" id="PS51379">
    <property type="entry name" value="4FE4S_FER_2"/>
    <property type="match status" value="1"/>
</dbReference>
<dbReference type="InterPro" id="IPR017900">
    <property type="entry name" value="4Fe4S_Fe_S_CS"/>
</dbReference>
<dbReference type="EMBL" id="FQVB01000004">
    <property type="protein sequence ID" value="SHE46349.1"/>
    <property type="molecule type" value="Genomic_DNA"/>
</dbReference>
<evidence type="ECO:0000259" key="4">
    <source>
        <dbReference type="PROSITE" id="PS51379"/>
    </source>
</evidence>
<keyword evidence="6" id="KW-1185">Reference proteome</keyword>
<evidence type="ECO:0000313" key="6">
    <source>
        <dbReference type="Proteomes" id="UP000184076"/>
    </source>
</evidence>
<keyword evidence="2" id="KW-0408">Iron</keyword>
<protein>
    <submittedName>
        <fullName evidence="5">4Fe-4S double cluster binding domain-containing protein</fullName>
    </submittedName>
</protein>
<dbReference type="Gene3D" id="3.30.70.20">
    <property type="match status" value="1"/>
</dbReference>
<dbReference type="SUPFAM" id="SSF54862">
    <property type="entry name" value="4Fe-4S ferredoxins"/>
    <property type="match status" value="1"/>
</dbReference>
<organism evidence="5 6">
    <name type="scientific">Desulfacinum infernum DSM 9756</name>
    <dbReference type="NCBI Taxonomy" id="1121391"/>
    <lineage>
        <taxon>Bacteria</taxon>
        <taxon>Pseudomonadati</taxon>
        <taxon>Thermodesulfobacteriota</taxon>
        <taxon>Syntrophobacteria</taxon>
        <taxon>Syntrophobacterales</taxon>
        <taxon>Syntrophobacteraceae</taxon>
        <taxon>Desulfacinum</taxon>
    </lineage>
</organism>
<evidence type="ECO:0000256" key="2">
    <source>
        <dbReference type="ARBA" id="ARBA00023004"/>
    </source>
</evidence>
<keyword evidence="3" id="KW-0411">Iron-sulfur</keyword>
<dbReference type="GO" id="GO:0046872">
    <property type="term" value="F:metal ion binding"/>
    <property type="evidence" value="ECO:0007669"/>
    <property type="project" value="UniProtKB-KW"/>
</dbReference>
<dbReference type="OrthoDB" id="9815745at2"/>
<feature type="domain" description="4Fe-4S ferredoxin-type" evidence="4">
    <location>
        <begin position="149"/>
        <end position="178"/>
    </location>
</feature>
<dbReference type="RefSeq" id="WP_073036350.1">
    <property type="nucleotide sequence ID" value="NZ_FQVB01000004.1"/>
</dbReference>
<accession>A0A1M4TPA4</accession>
<evidence type="ECO:0000256" key="1">
    <source>
        <dbReference type="ARBA" id="ARBA00022723"/>
    </source>
</evidence>
<reference evidence="6" key="1">
    <citation type="submission" date="2016-11" db="EMBL/GenBank/DDBJ databases">
        <authorList>
            <person name="Varghese N."/>
            <person name="Submissions S."/>
        </authorList>
    </citation>
    <scope>NUCLEOTIDE SEQUENCE [LARGE SCALE GENOMIC DNA]</scope>
    <source>
        <strain evidence="6">DSM 9756</strain>
    </source>
</reference>